<sequence>MAWDSKHHEGRSLSWVYIGPNPRHEFVYWCHDAKSHSSYDQKRMSRLSIGYLTAMTVFTAHGARHADGYEAIASTRGCLATDRPLGRGGGDERTRLRMEETSSPIYSLPSLPYLNCGEKCLGKLGGHS</sequence>
<dbReference type="GeneID" id="23569805"/>
<reference evidence="1 2" key="1">
    <citation type="journal article" date="2003" name="Nature">
        <title>The genome sequence of the filamentous fungus Neurospora crassa.</title>
        <authorList>
            <person name="Galagan J.E."/>
            <person name="Calvo S.E."/>
            <person name="Borkovich K.A."/>
            <person name="Selker E.U."/>
            <person name="Read N.D."/>
            <person name="Jaffe D."/>
            <person name="FitzHugh W."/>
            <person name="Ma L.J."/>
            <person name="Smirnov S."/>
            <person name="Purcell S."/>
            <person name="Rehman B."/>
            <person name="Elkins T."/>
            <person name="Engels R."/>
            <person name="Wang S."/>
            <person name="Nielsen C.B."/>
            <person name="Butler J."/>
            <person name="Endrizzi M."/>
            <person name="Qui D."/>
            <person name="Ianakiev P."/>
            <person name="Bell-Pedersen D."/>
            <person name="Nelson M.A."/>
            <person name="Werner-Washburne M."/>
            <person name="Selitrennikoff C.P."/>
            <person name="Kinsey J.A."/>
            <person name="Braun E.L."/>
            <person name="Zelter A."/>
            <person name="Schulte U."/>
            <person name="Kothe G.O."/>
            <person name="Jedd G."/>
            <person name="Mewes W."/>
            <person name="Staben C."/>
            <person name="Marcotte E."/>
            <person name="Greenberg D."/>
            <person name="Roy A."/>
            <person name="Foley K."/>
            <person name="Naylor J."/>
            <person name="Stange-Thomann N."/>
            <person name="Barrett R."/>
            <person name="Gnerre S."/>
            <person name="Kamal M."/>
            <person name="Kamvysselis M."/>
            <person name="Mauceli E."/>
            <person name="Bielke C."/>
            <person name="Rudd S."/>
            <person name="Frishman D."/>
            <person name="Krystofova S."/>
            <person name="Rasmussen C."/>
            <person name="Metzenberg R.L."/>
            <person name="Perkins D.D."/>
            <person name="Kroken S."/>
            <person name="Cogoni C."/>
            <person name="Macino G."/>
            <person name="Catcheside D."/>
            <person name="Li W."/>
            <person name="Pratt R.J."/>
            <person name="Osmani S.A."/>
            <person name="DeSouza C.P."/>
            <person name="Glass L."/>
            <person name="Orbach M.J."/>
            <person name="Berglund J.A."/>
            <person name="Voelker R."/>
            <person name="Yarden O."/>
            <person name="Plamann M."/>
            <person name="Seiler S."/>
            <person name="Dunlap J."/>
            <person name="Radford A."/>
            <person name="Aramayo R."/>
            <person name="Natvig D.O."/>
            <person name="Alex L.A."/>
            <person name="Mannhaupt G."/>
            <person name="Ebbole D.J."/>
            <person name="Freitag M."/>
            <person name="Paulsen I."/>
            <person name="Sachs M.S."/>
            <person name="Lander E.S."/>
            <person name="Nusbaum C."/>
            <person name="Birren B."/>
        </authorList>
    </citation>
    <scope>NUCLEOTIDE SEQUENCE [LARGE SCALE GENOMIC DNA]</scope>
    <source>
        <strain evidence="2">ATCC 24698 / 74-OR23-1A / CBS 708.71 / DSM 1257 / FGSC 987</strain>
    </source>
</reference>
<name>V5IKR2_NEUCR</name>
<proteinExistence type="predicted"/>
<protein>
    <submittedName>
        <fullName evidence="1">Uncharacterized protein</fullName>
    </submittedName>
</protein>
<dbReference type="Proteomes" id="UP000001805">
    <property type="component" value="Chromosome 5, Linkage Group VI"/>
</dbReference>
<keyword evidence="2" id="KW-1185">Reference proteome</keyword>
<dbReference type="InParanoid" id="V5IKR2"/>
<accession>V5IKR2</accession>
<dbReference type="KEGG" id="ncr:NCU17113"/>
<dbReference type="AlphaFoldDB" id="V5IKR2"/>
<evidence type="ECO:0000313" key="1">
    <source>
        <dbReference type="EMBL" id="ESA42248.1"/>
    </source>
</evidence>
<organism evidence="1 2">
    <name type="scientific">Neurospora crassa (strain ATCC 24698 / 74-OR23-1A / CBS 708.71 / DSM 1257 / FGSC 987)</name>
    <dbReference type="NCBI Taxonomy" id="367110"/>
    <lineage>
        <taxon>Eukaryota</taxon>
        <taxon>Fungi</taxon>
        <taxon>Dikarya</taxon>
        <taxon>Ascomycota</taxon>
        <taxon>Pezizomycotina</taxon>
        <taxon>Sordariomycetes</taxon>
        <taxon>Sordariomycetidae</taxon>
        <taxon>Sordariales</taxon>
        <taxon>Sordariaceae</taxon>
        <taxon>Neurospora</taxon>
    </lineage>
</organism>
<dbReference type="RefSeq" id="XP_011395095.1">
    <property type="nucleotide sequence ID" value="XM_011396793.1"/>
</dbReference>
<gene>
    <name evidence="1" type="ORF">NCU17113</name>
</gene>
<evidence type="ECO:0000313" key="2">
    <source>
        <dbReference type="Proteomes" id="UP000001805"/>
    </source>
</evidence>
<dbReference type="EMBL" id="CM002241">
    <property type="protein sequence ID" value="ESA42248.1"/>
    <property type="molecule type" value="Genomic_DNA"/>
</dbReference>
<dbReference type="VEuPathDB" id="FungiDB:NCU17113"/>